<dbReference type="Proteomes" id="UP000190648">
    <property type="component" value="Unassembled WGS sequence"/>
</dbReference>
<evidence type="ECO:0000313" key="2">
    <source>
        <dbReference type="EMBL" id="OPJ83886.1"/>
    </source>
</evidence>
<sequence>MPGYRVCWMEHPEVAPAAPRTSLQLESSDSEGNFETPEAETPTRSPLKEFCEPPPGPPEPEAGTPEPSGHGDRPGNLTPKTRP</sequence>
<evidence type="ECO:0000313" key="3">
    <source>
        <dbReference type="Proteomes" id="UP000190648"/>
    </source>
</evidence>
<dbReference type="STRING" id="372326.A0A1V4KHE0"/>
<reference evidence="2 3" key="1">
    <citation type="submission" date="2016-02" db="EMBL/GenBank/DDBJ databases">
        <title>Band-tailed pigeon sequencing and assembly.</title>
        <authorList>
            <person name="Soares A.E."/>
            <person name="Novak B.J."/>
            <person name="Rice E.S."/>
            <person name="O'Connell B."/>
            <person name="Chang D."/>
            <person name="Weber S."/>
            <person name="Shapiro B."/>
        </authorList>
    </citation>
    <scope>NUCLEOTIDE SEQUENCE [LARGE SCALE GENOMIC DNA]</scope>
    <source>
        <strain evidence="2">BTP2013</strain>
        <tissue evidence="2">Blood</tissue>
    </source>
</reference>
<dbReference type="EMBL" id="LSYS01003090">
    <property type="protein sequence ID" value="OPJ83886.1"/>
    <property type="molecule type" value="Genomic_DNA"/>
</dbReference>
<keyword evidence="3" id="KW-1185">Reference proteome</keyword>
<feature type="region of interest" description="Disordered" evidence="1">
    <location>
        <begin position="13"/>
        <end position="83"/>
    </location>
</feature>
<feature type="compositionally biased region" description="Polar residues" evidence="1">
    <location>
        <begin position="21"/>
        <end position="33"/>
    </location>
</feature>
<dbReference type="AlphaFoldDB" id="A0A1V4KHE0"/>
<accession>A0A1V4KHE0</accession>
<gene>
    <name evidence="2" type="ORF">AV530_004575</name>
</gene>
<protein>
    <submittedName>
        <fullName evidence="2">Uncharacterized protein</fullName>
    </submittedName>
</protein>
<proteinExistence type="predicted"/>
<evidence type="ECO:0000256" key="1">
    <source>
        <dbReference type="SAM" id="MobiDB-lite"/>
    </source>
</evidence>
<name>A0A1V4KHE0_PATFA</name>
<organism evidence="2 3">
    <name type="scientific">Patagioenas fasciata monilis</name>
    <dbReference type="NCBI Taxonomy" id="372326"/>
    <lineage>
        <taxon>Eukaryota</taxon>
        <taxon>Metazoa</taxon>
        <taxon>Chordata</taxon>
        <taxon>Craniata</taxon>
        <taxon>Vertebrata</taxon>
        <taxon>Euteleostomi</taxon>
        <taxon>Archelosauria</taxon>
        <taxon>Archosauria</taxon>
        <taxon>Dinosauria</taxon>
        <taxon>Saurischia</taxon>
        <taxon>Theropoda</taxon>
        <taxon>Coelurosauria</taxon>
        <taxon>Aves</taxon>
        <taxon>Neognathae</taxon>
        <taxon>Neoaves</taxon>
        <taxon>Columbimorphae</taxon>
        <taxon>Columbiformes</taxon>
        <taxon>Columbidae</taxon>
        <taxon>Patagioenas</taxon>
    </lineage>
</organism>
<comment type="caution">
    <text evidence="2">The sequence shown here is derived from an EMBL/GenBank/DDBJ whole genome shotgun (WGS) entry which is preliminary data.</text>
</comment>